<dbReference type="PANTHER" id="PTHR38104:SF1">
    <property type="entry name" value="ANTI-SIGMA-E FACTOR RSEA"/>
    <property type="match status" value="1"/>
</dbReference>
<dbReference type="PANTHER" id="PTHR38104">
    <property type="match status" value="1"/>
</dbReference>
<dbReference type="EMBL" id="RJUK01000001">
    <property type="protein sequence ID" value="ROQ20606.1"/>
    <property type="molecule type" value="Genomic_DNA"/>
</dbReference>
<feature type="region of interest" description="Disordered" evidence="1">
    <location>
        <begin position="207"/>
        <end position="228"/>
    </location>
</feature>
<dbReference type="SUPFAM" id="SSF89069">
    <property type="entry name" value="N-terminal, cytoplasmic domain of anti-sigmaE factor RseA"/>
    <property type="match status" value="1"/>
</dbReference>
<dbReference type="Proteomes" id="UP000273643">
    <property type="component" value="Unassembled WGS sequence"/>
</dbReference>
<dbReference type="InterPro" id="IPR005572">
    <property type="entry name" value="Anti-sigma_E_RseA_N"/>
</dbReference>
<dbReference type="GO" id="GO:0016989">
    <property type="term" value="F:sigma factor antagonist activity"/>
    <property type="evidence" value="ECO:0007669"/>
    <property type="project" value="InterPro"/>
</dbReference>
<dbReference type="InterPro" id="IPR036147">
    <property type="entry name" value="Anti-sigma_E_RseA_N_sf"/>
</dbReference>
<dbReference type="InterPro" id="IPR052383">
    <property type="entry name" value="Anti-sigma-E_RseA-like"/>
</dbReference>
<dbReference type="RefSeq" id="WP_123637729.1">
    <property type="nucleotide sequence ID" value="NZ_RJUK01000001.1"/>
</dbReference>
<sequence length="228" mass="24361">MTEQSNHSLNESLSALVDGEASPLEVRRLLKAGADDSADSELNARWSRYQLAGSVMRRELDVMAPSGFADRISEALADEAAPAAGHRHWWQRVGQVAVAASVAGAVLIGVQQYPGMEADNTIAGTLPAESSSAESDIGRSEPVSLPAGYQAPSLPMARTASAESGYDPVQRPSREVIFVPVRAESGQIPAEEIRAYLNQLMQAHSDHAARNSNQGVLPFARVTNQDEE</sequence>
<evidence type="ECO:0000313" key="4">
    <source>
        <dbReference type="Proteomes" id="UP000273643"/>
    </source>
</evidence>
<organism evidence="3 4">
    <name type="scientific">Marinimicrobium koreense</name>
    <dbReference type="NCBI Taxonomy" id="306545"/>
    <lineage>
        <taxon>Bacteria</taxon>
        <taxon>Pseudomonadati</taxon>
        <taxon>Pseudomonadota</taxon>
        <taxon>Gammaproteobacteria</taxon>
        <taxon>Cellvibrionales</taxon>
        <taxon>Cellvibrionaceae</taxon>
        <taxon>Marinimicrobium</taxon>
    </lineage>
</organism>
<dbReference type="AlphaFoldDB" id="A0A3N1P781"/>
<proteinExistence type="predicted"/>
<evidence type="ECO:0000259" key="2">
    <source>
        <dbReference type="Pfam" id="PF03872"/>
    </source>
</evidence>
<dbReference type="Gene3D" id="1.10.10.880">
    <property type="entry name" value="Anti sigma-E protein RseA, N-terminal domain"/>
    <property type="match status" value="1"/>
</dbReference>
<reference evidence="3 4" key="1">
    <citation type="submission" date="2018-11" db="EMBL/GenBank/DDBJ databases">
        <title>Genomic Encyclopedia of Type Strains, Phase IV (KMG-IV): sequencing the most valuable type-strain genomes for metagenomic binning, comparative biology and taxonomic classification.</title>
        <authorList>
            <person name="Goeker M."/>
        </authorList>
    </citation>
    <scope>NUCLEOTIDE SEQUENCE [LARGE SCALE GENOMIC DNA]</scope>
    <source>
        <strain evidence="3 4">DSM 16974</strain>
    </source>
</reference>
<comment type="caution">
    <text evidence="3">The sequence shown here is derived from an EMBL/GenBank/DDBJ whole genome shotgun (WGS) entry which is preliminary data.</text>
</comment>
<keyword evidence="4" id="KW-1185">Reference proteome</keyword>
<evidence type="ECO:0000313" key="3">
    <source>
        <dbReference type="EMBL" id="ROQ20606.1"/>
    </source>
</evidence>
<accession>A0A3N1P781</accession>
<gene>
    <name evidence="3" type="ORF">EDC38_1213</name>
</gene>
<name>A0A3N1P781_9GAMM</name>
<dbReference type="CDD" id="cd16328">
    <property type="entry name" value="RseA_N"/>
    <property type="match status" value="1"/>
</dbReference>
<feature type="domain" description="Anti sigma-E protein RseA N-terminal" evidence="2">
    <location>
        <begin position="10"/>
        <end position="82"/>
    </location>
</feature>
<protein>
    <submittedName>
        <fullName evidence="3">RseA-like anti sigma(E) protein</fullName>
    </submittedName>
</protein>
<dbReference type="OrthoDB" id="5734981at2"/>
<dbReference type="Pfam" id="PF03872">
    <property type="entry name" value="RseA_N"/>
    <property type="match status" value="1"/>
</dbReference>
<evidence type="ECO:0000256" key="1">
    <source>
        <dbReference type="SAM" id="MobiDB-lite"/>
    </source>
</evidence>